<dbReference type="Gene3D" id="1.20.58.1120">
    <property type="match status" value="1"/>
</dbReference>
<dbReference type="Pfam" id="PF12774">
    <property type="entry name" value="AAA_6"/>
    <property type="match status" value="1"/>
</dbReference>
<dbReference type="InterPro" id="IPR042222">
    <property type="entry name" value="Dynein_2_N"/>
</dbReference>
<reference evidence="4 5" key="1">
    <citation type="submission" date="2021-06" db="EMBL/GenBank/DDBJ databases">
        <authorList>
            <person name="Palmer J.M."/>
        </authorList>
    </citation>
    <scope>NUCLEOTIDE SEQUENCE [LARGE SCALE GENOMIC DNA]</scope>
    <source>
        <strain evidence="5">if_2019</strain>
        <tissue evidence="4">Muscle</tissue>
    </source>
</reference>
<dbReference type="Pfam" id="PF12775">
    <property type="entry name" value="AAA_7"/>
    <property type="match status" value="1"/>
</dbReference>
<organism evidence="4 5">
    <name type="scientific">Ilyodon furcidens</name>
    <name type="common">goldbreast splitfin</name>
    <dbReference type="NCBI Taxonomy" id="33524"/>
    <lineage>
        <taxon>Eukaryota</taxon>
        <taxon>Metazoa</taxon>
        <taxon>Chordata</taxon>
        <taxon>Craniata</taxon>
        <taxon>Vertebrata</taxon>
        <taxon>Euteleostomi</taxon>
        <taxon>Actinopterygii</taxon>
        <taxon>Neopterygii</taxon>
        <taxon>Teleostei</taxon>
        <taxon>Neoteleostei</taxon>
        <taxon>Acanthomorphata</taxon>
        <taxon>Ovalentaria</taxon>
        <taxon>Atherinomorphae</taxon>
        <taxon>Cyprinodontiformes</taxon>
        <taxon>Goodeidae</taxon>
        <taxon>Ilyodon</taxon>
    </lineage>
</organism>
<dbReference type="Proteomes" id="UP001482620">
    <property type="component" value="Unassembled WGS sequence"/>
</dbReference>
<proteinExistence type="predicted"/>
<dbReference type="InterPro" id="IPR043157">
    <property type="entry name" value="Dynein_AAA1S"/>
</dbReference>
<evidence type="ECO:0000313" key="5">
    <source>
        <dbReference type="Proteomes" id="UP001482620"/>
    </source>
</evidence>
<dbReference type="PANTHER" id="PTHR22878">
    <property type="entry name" value="DYNEIN HEAVY CHAIN 6, AXONEMAL-LIKE-RELATED"/>
    <property type="match status" value="1"/>
</dbReference>
<dbReference type="Gene3D" id="3.20.180.20">
    <property type="entry name" value="Dynein heavy chain, N-terminal domain 2"/>
    <property type="match status" value="1"/>
</dbReference>
<dbReference type="SUPFAM" id="SSF52540">
    <property type="entry name" value="P-loop containing nucleoside triphosphate hydrolases"/>
    <property type="match status" value="2"/>
</dbReference>
<feature type="domain" description="Dynein heavy chain hydrolytic ATP-binding dynein motor region" evidence="2">
    <location>
        <begin position="310"/>
        <end position="636"/>
    </location>
</feature>
<keyword evidence="5" id="KW-1185">Reference proteome</keyword>
<evidence type="ECO:0000259" key="3">
    <source>
        <dbReference type="Pfam" id="PF17852"/>
    </source>
</evidence>
<dbReference type="Gene3D" id="1.10.8.710">
    <property type="match status" value="1"/>
</dbReference>
<name>A0ABV0TEW0_9TELE</name>
<feature type="domain" description="Dynein heavy chain linker" evidence="1">
    <location>
        <begin position="1"/>
        <end position="175"/>
    </location>
</feature>
<dbReference type="Gene3D" id="1.20.140.100">
    <property type="entry name" value="Dynein heavy chain, N-terminal domain 2"/>
    <property type="match status" value="1"/>
</dbReference>
<gene>
    <name evidence="4" type="primary">DNAH10_2</name>
    <name evidence="4" type="ORF">ILYODFUR_025341</name>
</gene>
<dbReference type="Pfam" id="PF17852">
    <property type="entry name" value="Dynein_AAA_lid"/>
    <property type="match status" value="1"/>
</dbReference>
<dbReference type="Gene3D" id="1.10.472.130">
    <property type="match status" value="1"/>
</dbReference>
<evidence type="ECO:0000313" key="4">
    <source>
        <dbReference type="EMBL" id="MEQ2230062.1"/>
    </source>
</evidence>
<dbReference type="InterPro" id="IPR013602">
    <property type="entry name" value="Dynein_heavy_linker"/>
</dbReference>
<dbReference type="EMBL" id="JAHRIQ010026258">
    <property type="protein sequence ID" value="MEQ2230062.1"/>
    <property type="molecule type" value="Genomic_DNA"/>
</dbReference>
<sequence>MYLENIFIGGDIRLQLPEEAKKFENIDKKFKEIMHDTVKGPKIKQCCLAPSRLTDLQTLSDGLERCQKSLNDYLDPKRNAFPRFFLISDDELLSILGSSDPACVQEHMIKMYDNIVSLRFEVESGGETVVAAMVSAEGEVMEFRSSVPVVGRVEEWMMAVLEEMRRTNRLITKEAIFHYCEDRSRVEWMLLYQGMVVLAANQVWWTWEVQDVFKKLKKGEKHALKNYAEKMHRQIDELVTRITQPLRRNDRRKINTVLIIDVHARDIVDSFVENSIMDPEAFEWESQLRFYWLRKHDDLFVHQCSASFSYGYEYMGLNGRLVITPLTDRIYLTLTQALSMYLGGAPAGPAGTGKTESTKDLAKALGLLCVVTNCGEGMDYMAVGKIFSGLAQCGAWGCFDEFNRIDASVLSVISSQMQTIRNALILHCKRFQFEGQEISLDDRMGIFITMNPGYAGRTELPESVKALFRPVVVIVPDLQQICEIMLFSEGFLMAKVLAKKMTVLYKLAREQLSKQSHYDFGLRALKSVLMMAGELKRGSPDLEEDVVLMRALRDMNLPKFVFDDVPLFLGLISDLFPGLDCPRVRYPNFNDAVEQILEDNKYVIMPNQVDKVVQMYETMMTRHTTMVVGPTGGGKSVVISTLCQAQTKTGLQTKLYPLNPKAMSVTELYGVLDPDTRDWTDGILSNIFRDINKPTDKKERRYILFDGDVDALWVENMNSVMDDNKLLTLANGERIRLQSHCALLFEVGHLQHASPATVSRCGMVFVDPKNLRYTPYWQRWVASRPEKEQEVLSTLFDKYVHSCIDMIVDGVVDGKQGQKLETVVPQTDLNMVSQLCLTLDSLLDSDNSRDDVLESYFLEALYCSLGATLVESDRIKFDEFIKRLSCLSTVHEEEALAGPGEIPGCLPTLYDFHFDGAQKKWVPWSSLVTKYTHNPEMKFADILVPTVDTTRANWILEQMVKIKRPVLLIGESGTSKTATILNFLKHVNPDTWVVSA</sequence>
<dbReference type="Pfam" id="PF08393">
    <property type="entry name" value="DHC_N2"/>
    <property type="match status" value="1"/>
</dbReference>
<evidence type="ECO:0000259" key="1">
    <source>
        <dbReference type="Pfam" id="PF08393"/>
    </source>
</evidence>
<accession>A0ABV0TEW0</accession>
<feature type="domain" description="Dynein heavy chain AAA 5 extension" evidence="3">
    <location>
        <begin position="792"/>
        <end position="925"/>
    </location>
</feature>
<dbReference type="InterPro" id="IPR035699">
    <property type="entry name" value="AAA_6"/>
</dbReference>
<dbReference type="InterPro" id="IPR026983">
    <property type="entry name" value="DHC"/>
</dbReference>
<dbReference type="Gene3D" id="3.40.50.300">
    <property type="entry name" value="P-loop containing nucleotide triphosphate hydrolases"/>
    <property type="match status" value="3"/>
</dbReference>
<dbReference type="PANTHER" id="PTHR22878:SF63">
    <property type="entry name" value="DYNEIN AXONEMAL HEAVY CHAIN 10"/>
    <property type="match status" value="1"/>
</dbReference>
<dbReference type="InterPro" id="IPR027417">
    <property type="entry name" value="P-loop_NTPase"/>
</dbReference>
<dbReference type="InterPro" id="IPR042228">
    <property type="entry name" value="Dynein_linker_3"/>
</dbReference>
<protein>
    <submittedName>
        <fullName evidence="4">Dynein heavy chain 10, axonemal</fullName>
    </submittedName>
</protein>
<evidence type="ECO:0000259" key="2">
    <source>
        <dbReference type="Pfam" id="PF12774"/>
    </source>
</evidence>
<dbReference type="InterPro" id="IPR041466">
    <property type="entry name" value="Dynein_AAA5_ext"/>
</dbReference>
<comment type="caution">
    <text evidence="4">The sequence shown here is derived from an EMBL/GenBank/DDBJ whole genome shotgun (WGS) entry which is preliminary data.</text>
</comment>